<dbReference type="OrthoDB" id="8375008at2759"/>
<comment type="caution">
    <text evidence="1">The sequence shown here is derived from an EMBL/GenBank/DDBJ whole genome shotgun (WGS) entry which is preliminary data.</text>
</comment>
<protein>
    <submittedName>
        <fullName evidence="1">Uncharacterized protein</fullName>
    </submittedName>
</protein>
<accession>A0A8X6Y813</accession>
<dbReference type="AlphaFoldDB" id="A0A8X6Y813"/>
<gene>
    <name evidence="1" type="primary">AVEN_158910_1</name>
    <name evidence="1" type="ORF">TNIN_51171</name>
</gene>
<sequence length="160" mass="18389">MVKFPVTISLTYSVSLMSDEWLYQKKNDSHWTKKAAVRGFEKHIELFRSSEDSVSLNSPLKDLKKPIQTLSPTLSVKTILAIENSKRKRKRVQSMTGEVLTNENVLERLAAEESDSKNKFHQVNIKKDVKDTESFKVKQGSWVERLSTGQEVNYLNSLDK</sequence>
<evidence type="ECO:0000313" key="1">
    <source>
        <dbReference type="EMBL" id="GFY67841.1"/>
    </source>
</evidence>
<name>A0A8X6Y813_9ARAC</name>
<keyword evidence="2" id="KW-1185">Reference proteome</keyword>
<evidence type="ECO:0000313" key="2">
    <source>
        <dbReference type="Proteomes" id="UP000886998"/>
    </source>
</evidence>
<dbReference type="EMBL" id="BMAV01016780">
    <property type="protein sequence ID" value="GFY67841.1"/>
    <property type="molecule type" value="Genomic_DNA"/>
</dbReference>
<proteinExistence type="predicted"/>
<reference evidence="1" key="1">
    <citation type="submission" date="2020-08" db="EMBL/GenBank/DDBJ databases">
        <title>Multicomponent nature underlies the extraordinary mechanical properties of spider dragline silk.</title>
        <authorList>
            <person name="Kono N."/>
            <person name="Nakamura H."/>
            <person name="Mori M."/>
            <person name="Yoshida Y."/>
            <person name="Ohtoshi R."/>
            <person name="Malay A.D."/>
            <person name="Moran D.A.P."/>
            <person name="Tomita M."/>
            <person name="Numata K."/>
            <person name="Arakawa K."/>
        </authorList>
    </citation>
    <scope>NUCLEOTIDE SEQUENCE</scope>
</reference>
<organism evidence="1 2">
    <name type="scientific">Trichonephila inaurata madagascariensis</name>
    <dbReference type="NCBI Taxonomy" id="2747483"/>
    <lineage>
        <taxon>Eukaryota</taxon>
        <taxon>Metazoa</taxon>
        <taxon>Ecdysozoa</taxon>
        <taxon>Arthropoda</taxon>
        <taxon>Chelicerata</taxon>
        <taxon>Arachnida</taxon>
        <taxon>Araneae</taxon>
        <taxon>Araneomorphae</taxon>
        <taxon>Entelegynae</taxon>
        <taxon>Araneoidea</taxon>
        <taxon>Nephilidae</taxon>
        <taxon>Trichonephila</taxon>
        <taxon>Trichonephila inaurata</taxon>
    </lineage>
</organism>
<dbReference type="Proteomes" id="UP000886998">
    <property type="component" value="Unassembled WGS sequence"/>
</dbReference>